<dbReference type="AlphaFoldDB" id="A0AAX2UIP6"/>
<evidence type="ECO:0000259" key="6">
    <source>
        <dbReference type="Pfam" id="PF08245"/>
    </source>
</evidence>
<dbReference type="GO" id="GO:0005524">
    <property type="term" value="F:ATP binding"/>
    <property type="evidence" value="ECO:0007669"/>
    <property type="project" value="UniProtKB-KW"/>
</dbReference>
<dbReference type="InterPro" id="IPR036565">
    <property type="entry name" value="Mur-like_cat_sf"/>
</dbReference>
<proteinExistence type="predicted"/>
<dbReference type="GeneID" id="52037363"/>
<keyword evidence="2" id="KW-0547">Nucleotide-binding</keyword>
<dbReference type="Proteomes" id="UP000306813">
    <property type="component" value="Unassembled WGS sequence"/>
</dbReference>
<dbReference type="InterPro" id="IPR051046">
    <property type="entry name" value="MurCDEF_CellWall_CoF430Synth"/>
</dbReference>
<dbReference type="SUPFAM" id="SSF53623">
    <property type="entry name" value="MurD-like peptide ligases, catalytic domain"/>
    <property type="match status" value="1"/>
</dbReference>
<dbReference type="InterPro" id="IPR036615">
    <property type="entry name" value="Mur_ligase_C_dom_sf"/>
</dbReference>
<organism evidence="7 8">
    <name type="scientific">Campylobacter helveticus</name>
    <dbReference type="NCBI Taxonomy" id="28898"/>
    <lineage>
        <taxon>Bacteria</taxon>
        <taxon>Pseudomonadati</taxon>
        <taxon>Campylobacterota</taxon>
        <taxon>Epsilonproteobacteria</taxon>
        <taxon>Campylobacterales</taxon>
        <taxon>Campylobacteraceae</taxon>
        <taxon>Campylobacter</taxon>
    </lineage>
</organism>
<dbReference type="Pfam" id="PF08245">
    <property type="entry name" value="Mur_ligase_M"/>
    <property type="match status" value="1"/>
</dbReference>
<feature type="transmembrane region" description="Helical" evidence="5">
    <location>
        <begin position="6"/>
        <end position="30"/>
    </location>
</feature>
<sequence length="477" mass="54915">MLHSIYFINTLLFNFCVAFYLILALQWYSYKLKRIIFHYHKPLWHLYFLALPYLIFITSLGFSWLSLAYFVLIHTPILYFWHKRIDKKLVFTAKVGWFFLFVFGFNVLFAILSLRFSFLYNLLSLPCALLALKVLGFLQAKYFLKKAKNKILKNPNLTIILITASFGKTSIKNFLYELLKDDFITSKSPRSVNTLMGIVKDINENLKDDTQIYIAEAGARLRGDILELSDFLEPQICIIGEIGGAHLEYFKNIENTRETKLEALQSKRLKQAFLHSSTLKKDEENIKIYDILLLNSHSNLEGLEFSMRLNEKEEHFKSSILGAFNAENLCACVCCANFLGIKLEKIKEQIANLKAVEHRLQIISKEPKFIIDDGFNGNFKGMSESYQLAKTYKGRRILVTPGIIEGGEEDNIKLAKIINESFDLAIISAHINATLFEKELKINKIILKEKAELVQILAKHTKNGDLILFSNDAPSYL</sequence>
<evidence type="ECO:0000256" key="2">
    <source>
        <dbReference type="ARBA" id="ARBA00022741"/>
    </source>
</evidence>
<gene>
    <name evidence="7" type="ORF">FDW42_05170</name>
</gene>
<dbReference type="Gene3D" id="3.40.1190.10">
    <property type="entry name" value="Mur-like, catalytic domain"/>
    <property type="match status" value="1"/>
</dbReference>
<keyword evidence="5" id="KW-0472">Membrane</keyword>
<accession>A0AAX2UIP6</accession>
<evidence type="ECO:0000256" key="4">
    <source>
        <dbReference type="SAM" id="Coils"/>
    </source>
</evidence>
<reference evidence="7 8" key="1">
    <citation type="submission" date="2019-05" db="EMBL/GenBank/DDBJ databases">
        <title>Draft genomes of eight strains of Campylobacter helveticus isolated from cats and a dog in New Zealand.</title>
        <authorList>
            <person name="Bojanic K."/>
            <person name="Midwinter A.C."/>
            <person name="Biggs P.J."/>
            <person name="Acke E."/>
            <person name="Cornelius A.J."/>
            <person name="Marshall J.C."/>
        </authorList>
    </citation>
    <scope>NUCLEOTIDE SEQUENCE [LARGE SCALE GENOMIC DNA]</scope>
    <source>
        <strain evidence="7 8">ACP123b</strain>
    </source>
</reference>
<evidence type="ECO:0000313" key="8">
    <source>
        <dbReference type="Proteomes" id="UP000306813"/>
    </source>
</evidence>
<dbReference type="PANTHER" id="PTHR43024:SF1">
    <property type="entry name" value="UDP-N-ACETYLMURAMOYL-TRIPEPTIDE--D-ALANYL-D-ALANINE LIGASE"/>
    <property type="match status" value="1"/>
</dbReference>
<keyword evidence="1 7" id="KW-0436">Ligase</keyword>
<keyword evidence="3" id="KW-0067">ATP-binding</keyword>
<feature type="transmembrane region" description="Helical" evidence="5">
    <location>
        <begin position="42"/>
        <end position="58"/>
    </location>
</feature>
<feature type="coiled-coil region" evidence="4">
    <location>
        <begin position="336"/>
        <end position="366"/>
    </location>
</feature>
<evidence type="ECO:0000256" key="5">
    <source>
        <dbReference type="SAM" id="Phobius"/>
    </source>
</evidence>
<dbReference type="RefSeq" id="WP_082200375.1">
    <property type="nucleotide sequence ID" value="NZ_CP020478.1"/>
</dbReference>
<keyword evidence="5" id="KW-1133">Transmembrane helix</keyword>
<dbReference type="InterPro" id="IPR013221">
    <property type="entry name" value="Mur_ligase_cen"/>
</dbReference>
<dbReference type="EMBL" id="VDBS01000038">
    <property type="protein sequence ID" value="TNB57430.1"/>
    <property type="molecule type" value="Genomic_DNA"/>
</dbReference>
<dbReference type="PANTHER" id="PTHR43024">
    <property type="entry name" value="UDP-N-ACETYLMURAMOYL-TRIPEPTIDE--D-ALANYL-D-ALANINE LIGASE"/>
    <property type="match status" value="1"/>
</dbReference>
<keyword evidence="4" id="KW-0175">Coiled coil</keyword>
<keyword evidence="5" id="KW-0812">Transmembrane</keyword>
<comment type="caution">
    <text evidence="7">The sequence shown here is derived from an EMBL/GenBank/DDBJ whole genome shotgun (WGS) entry which is preliminary data.</text>
</comment>
<dbReference type="KEGG" id="chv:CHELV3228_1459"/>
<feature type="domain" description="Mur ligase central" evidence="6">
    <location>
        <begin position="162"/>
        <end position="336"/>
    </location>
</feature>
<name>A0AAX2UIP6_9BACT</name>
<evidence type="ECO:0000256" key="3">
    <source>
        <dbReference type="ARBA" id="ARBA00022840"/>
    </source>
</evidence>
<evidence type="ECO:0000313" key="7">
    <source>
        <dbReference type="EMBL" id="TNB57430.1"/>
    </source>
</evidence>
<protein>
    <submittedName>
        <fullName evidence="7">UDP-N-acetylmuramoyl-tripeptide--D-alanyl-D-alanine ligase</fullName>
    </submittedName>
</protein>
<dbReference type="Gene3D" id="3.90.190.20">
    <property type="entry name" value="Mur ligase, C-terminal domain"/>
    <property type="match status" value="1"/>
</dbReference>
<dbReference type="SUPFAM" id="SSF53244">
    <property type="entry name" value="MurD-like peptide ligases, peptide-binding domain"/>
    <property type="match status" value="1"/>
</dbReference>
<evidence type="ECO:0000256" key="1">
    <source>
        <dbReference type="ARBA" id="ARBA00022598"/>
    </source>
</evidence>
<feature type="transmembrane region" description="Helical" evidence="5">
    <location>
        <begin position="89"/>
        <end position="112"/>
    </location>
</feature>
<feature type="transmembrane region" description="Helical" evidence="5">
    <location>
        <begin position="118"/>
        <end position="138"/>
    </location>
</feature>
<dbReference type="GO" id="GO:0016881">
    <property type="term" value="F:acid-amino acid ligase activity"/>
    <property type="evidence" value="ECO:0007669"/>
    <property type="project" value="InterPro"/>
</dbReference>